<gene>
    <name evidence="1" type="ORF">BCV71DRAFT_256914</name>
</gene>
<accession>A0A1X0RW48</accession>
<dbReference type="AlphaFoldDB" id="A0A1X0RW48"/>
<evidence type="ECO:0000313" key="1">
    <source>
        <dbReference type="EMBL" id="ORE16128.1"/>
    </source>
</evidence>
<dbReference type="Proteomes" id="UP000242381">
    <property type="component" value="Unassembled WGS sequence"/>
</dbReference>
<sequence length="226" mass="26404">MGKKMKLSNTCNKTGKITRSQLIFFRLSTYLSYCNYRGSEDAFNQAFLIQDRWLDQAFRLEKDTELLLLEISDYASIGQFKKVKVFFLNAAGKIYTASENKGRRLCLWSLCWQEDGLFDFRRECPLLIKPEFEGKQKYVPDLVKFCLDTKIRLLGKYVQDIATVQKEHFKNEAKYWHSHESPALLSDMVNPVSLKLTKEQDSPEIAELGSHTHLLIPDCFLFFIFK</sequence>
<protein>
    <submittedName>
        <fullName evidence="1">Uncharacterized protein</fullName>
    </submittedName>
</protein>
<evidence type="ECO:0000313" key="2">
    <source>
        <dbReference type="Proteomes" id="UP000242381"/>
    </source>
</evidence>
<dbReference type="EMBL" id="KV921396">
    <property type="protein sequence ID" value="ORE16128.1"/>
    <property type="molecule type" value="Genomic_DNA"/>
</dbReference>
<name>A0A1X0RW48_RHIZD</name>
<dbReference type="VEuPathDB" id="FungiDB:BCV72DRAFT_241093"/>
<reference evidence="1 2" key="1">
    <citation type="journal article" date="2016" name="Proc. Natl. Acad. Sci. U.S.A.">
        <title>Lipid metabolic changes in an early divergent fungus govern the establishment of a mutualistic symbiosis with endobacteria.</title>
        <authorList>
            <person name="Lastovetsky O.A."/>
            <person name="Gaspar M.L."/>
            <person name="Mondo S.J."/>
            <person name="LaButti K.M."/>
            <person name="Sandor L."/>
            <person name="Grigoriev I.V."/>
            <person name="Henry S.A."/>
            <person name="Pawlowska T.E."/>
        </authorList>
    </citation>
    <scope>NUCLEOTIDE SEQUENCE [LARGE SCALE GENOMIC DNA]</scope>
    <source>
        <strain evidence="1 2">ATCC 11559</strain>
    </source>
</reference>
<organism evidence="1 2">
    <name type="scientific">Rhizopus microsporus</name>
    <dbReference type="NCBI Taxonomy" id="58291"/>
    <lineage>
        <taxon>Eukaryota</taxon>
        <taxon>Fungi</taxon>
        <taxon>Fungi incertae sedis</taxon>
        <taxon>Mucoromycota</taxon>
        <taxon>Mucoromycotina</taxon>
        <taxon>Mucoromycetes</taxon>
        <taxon>Mucorales</taxon>
        <taxon>Mucorineae</taxon>
        <taxon>Rhizopodaceae</taxon>
        <taxon>Rhizopus</taxon>
    </lineage>
</organism>
<proteinExistence type="predicted"/>